<dbReference type="FunFam" id="1.20.1260.100:FF:000001">
    <property type="entry name" value="translocator protein 2"/>
    <property type="match status" value="1"/>
</dbReference>
<protein>
    <submittedName>
        <fullName evidence="7">Tryptophan-rich sensory protein</fullName>
    </submittedName>
</protein>
<keyword evidence="3 6" id="KW-0812">Transmembrane</keyword>
<dbReference type="Pfam" id="PF03073">
    <property type="entry name" value="TspO_MBR"/>
    <property type="match status" value="1"/>
</dbReference>
<gene>
    <name evidence="7" type="ORF">BG454_02975</name>
</gene>
<organism evidence="7 8">
    <name type="scientific">Roseinatronobacter bogoriensis subsp. barguzinensis</name>
    <dbReference type="NCBI Taxonomy" id="441209"/>
    <lineage>
        <taxon>Bacteria</taxon>
        <taxon>Pseudomonadati</taxon>
        <taxon>Pseudomonadota</taxon>
        <taxon>Alphaproteobacteria</taxon>
        <taxon>Rhodobacterales</taxon>
        <taxon>Paracoccaceae</taxon>
        <taxon>Roseinatronobacter</taxon>
    </lineage>
</organism>
<feature type="transmembrane region" description="Helical" evidence="6">
    <location>
        <begin position="72"/>
        <end position="92"/>
    </location>
</feature>
<dbReference type="CDD" id="cd15904">
    <property type="entry name" value="TSPO_MBR"/>
    <property type="match status" value="1"/>
</dbReference>
<evidence type="ECO:0000313" key="7">
    <source>
        <dbReference type="EMBL" id="ATX64923.1"/>
    </source>
</evidence>
<dbReference type="STRING" id="441209.GCA_001870665_00629"/>
<evidence type="ECO:0000256" key="5">
    <source>
        <dbReference type="ARBA" id="ARBA00023136"/>
    </source>
</evidence>
<evidence type="ECO:0000256" key="1">
    <source>
        <dbReference type="ARBA" id="ARBA00004141"/>
    </source>
</evidence>
<comment type="similarity">
    <text evidence="2">Belongs to the TspO/BZRP family.</text>
</comment>
<dbReference type="PANTHER" id="PTHR10057:SF0">
    <property type="entry name" value="TRANSLOCATOR PROTEIN"/>
    <property type="match status" value="1"/>
</dbReference>
<evidence type="ECO:0000256" key="6">
    <source>
        <dbReference type="SAM" id="Phobius"/>
    </source>
</evidence>
<feature type="transmembrane region" description="Helical" evidence="6">
    <location>
        <begin position="98"/>
        <end position="119"/>
    </location>
</feature>
<evidence type="ECO:0000256" key="4">
    <source>
        <dbReference type="ARBA" id="ARBA00022989"/>
    </source>
</evidence>
<reference evidence="7 8" key="1">
    <citation type="submission" date="2017-11" db="EMBL/GenBank/DDBJ databases">
        <title>Revised Sequence and Annotation of the Rhodobaca barguzinensis strain alga05 Genome.</title>
        <authorList>
            <person name="Kopejtka K."/>
            <person name="Tomasch J.M."/>
            <person name="Bunk B."/>
            <person name="Koblizek M."/>
        </authorList>
    </citation>
    <scope>NUCLEOTIDE SEQUENCE [LARGE SCALE GENOMIC DNA]</scope>
    <source>
        <strain evidence="8">alga05</strain>
    </source>
</reference>
<keyword evidence="8" id="KW-1185">Reference proteome</keyword>
<dbReference type="GO" id="GO:0016020">
    <property type="term" value="C:membrane"/>
    <property type="evidence" value="ECO:0007669"/>
    <property type="project" value="UniProtKB-SubCell"/>
</dbReference>
<dbReference type="GO" id="GO:0033013">
    <property type="term" value="P:tetrapyrrole metabolic process"/>
    <property type="evidence" value="ECO:0007669"/>
    <property type="project" value="UniProtKB-ARBA"/>
</dbReference>
<dbReference type="AlphaFoldDB" id="A0A2K8KAK6"/>
<sequence>MDWLLFLTFLAACGAAGATGSMFEPGNWYRDLNKPVWTPPGIVFPLVWITLYIAMAYAAMRVALLDGSQQALAFWAAQIAFNTLWSPVFFGLKRMRAALVIVGFMWVFVAATMLSFWALDPIAGLLFAPYLLWVTIAGALNYSVMQRNPQYA</sequence>
<comment type="subcellular location">
    <subcellularLocation>
        <location evidence="1">Membrane</location>
        <topology evidence="1">Multi-pass membrane protein</topology>
    </subcellularLocation>
</comment>
<dbReference type="Proteomes" id="UP000228948">
    <property type="component" value="Chromosome"/>
</dbReference>
<dbReference type="EMBL" id="CP024899">
    <property type="protein sequence ID" value="ATX64923.1"/>
    <property type="molecule type" value="Genomic_DNA"/>
</dbReference>
<proteinExistence type="inferred from homology"/>
<dbReference type="PIRSF" id="PIRSF005859">
    <property type="entry name" value="PBR"/>
    <property type="match status" value="1"/>
</dbReference>
<keyword evidence="4 6" id="KW-1133">Transmembrane helix</keyword>
<evidence type="ECO:0000256" key="3">
    <source>
        <dbReference type="ARBA" id="ARBA00022692"/>
    </source>
</evidence>
<dbReference type="PANTHER" id="PTHR10057">
    <property type="entry name" value="PERIPHERAL-TYPE BENZODIAZEPINE RECEPTOR"/>
    <property type="match status" value="1"/>
</dbReference>
<accession>A0A2K8KAK6</accession>
<evidence type="ECO:0000313" key="8">
    <source>
        <dbReference type="Proteomes" id="UP000228948"/>
    </source>
</evidence>
<feature type="transmembrane region" description="Helical" evidence="6">
    <location>
        <begin position="126"/>
        <end position="145"/>
    </location>
</feature>
<dbReference type="KEGG" id="rbg:BG454_02975"/>
<dbReference type="RefSeq" id="WP_071479754.1">
    <property type="nucleotide sequence ID" value="NZ_CP024899.1"/>
</dbReference>
<name>A0A2K8KAK6_9RHOB</name>
<dbReference type="OrthoDB" id="9795496at2"/>
<evidence type="ECO:0000256" key="2">
    <source>
        <dbReference type="ARBA" id="ARBA00007524"/>
    </source>
</evidence>
<keyword evidence="5 6" id="KW-0472">Membrane</keyword>
<dbReference type="InterPro" id="IPR038330">
    <property type="entry name" value="TspO/MBR-related_sf"/>
</dbReference>
<feature type="transmembrane region" description="Helical" evidence="6">
    <location>
        <begin position="42"/>
        <end position="60"/>
    </location>
</feature>
<dbReference type="NCBIfam" id="NF047825">
    <property type="entry name" value="T-richsensTspOAlph"/>
    <property type="match status" value="1"/>
</dbReference>
<dbReference type="Gene3D" id="1.20.1260.100">
    <property type="entry name" value="TspO/MBR protein"/>
    <property type="match status" value="1"/>
</dbReference>
<dbReference type="InterPro" id="IPR004307">
    <property type="entry name" value="TspO_MBR"/>
</dbReference>